<protein>
    <submittedName>
        <fullName evidence="12">B-box zinc finger protein 22-like</fullName>
    </submittedName>
</protein>
<evidence type="ECO:0000313" key="11">
    <source>
        <dbReference type="Proteomes" id="UP001515500"/>
    </source>
</evidence>
<proteinExistence type="predicted"/>
<keyword evidence="8" id="KW-0539">Nucleus</keyword>
<evidence type="ECO:0000256" key="7">
    <source>
        <dbReference type="ARBA" id="ARBA00023163"/>
    </source>
</evidence>
<feature type="domain" description="B box-type" evidence="10">
    <location>
        <begin position="60"/>
        <end position="107"/>
    </location>
</feature>
<dbReference type="InterPro" id="IPR051979">
    <property type="entry name" value="B-box_zinc_finger"/>
</dbReference>
<reference evidence="12" key="1">
    <citation type="submission" date="2025-08" db="UniProtKB">
        <authorList>
            <consortium name="RefSeq"/>
        </authorList>
    </citation>
    <scope>IDENTIFICATION</scope>
</reference>
<evidence type="ECO:0000256" key="5">
    <source>
        <dbReference type="ARBA" id="ARBA00022833"/>
    </source>
</evidence>
<dbReference type="FunFam" id="3.30.160.60:FF:000589">
    <property type="entry name" value="B-box zinc finger protein 22"/>
    <property type="match status" value="1"/>
</dbReference>
<evidence type="ECO:0000256" key="1">
    <source>
        <dbReference type="ARBA" id="ARBA00004123"/>
    </source>
</evidence>
<dbReference type="GO" id="GO:0005634">
    <property type="term" value="C:nucleus"/>
    <property type="evidence" value="ECO:0007669"/>
    <property type="project" value="UniProtKB-SubCell"/>
</dbReference>
<dbReference type="SMART" id="SM00336">
    <property type="entry name" value="BBOX"/>
    <property type="match status" value="2"/>
</dbReference>
<keyword evidence="2" id="KW-0479">Metal-binding</keyword>
<dbReference type="Proteomes" id="UP001515500">
    <property type="component" value="Unplaced"/>
</dbReference>
<dbReference type="GO" id="GO:0006355">
    <property type="term" value="P:regulation of DNA-templated transcription"/>
    <property type="evidence" value="ECO:0007669"/>
    <property type="project" value="TreeGrafter"/>
</dbReference>
<dbReference type="GO" id="GO:0008270">
    <property type="term" value="F:zinc ion binding"/>
    <property type="evidence" value="ECO:0007669"/>
    <property type="project" value="UniProtKB-KW"/>
</dbReference>
<dbReference type="AlphaFoldDB" id="A0AB40AWI4"/>
<name>A0AB40AWI4_DIOCR</name>
<keyword evidence="4 9" id="KW-0863">Zinc-finger</keyword>
<dbReference type="GO" id="GO:0009640">
    <property type="term" value="P:photomorphogenesis"/>
    <property type="evidence" value="ECO:0007669"/>
    <property type="project" value="TreeGrafter"/>
</dbReference>
<keyword evidence="7" id="KW-0804">Transcription</keyword>
<evidence type="ECO:0000256" key="4">
    <source>
        <dbReference type="ARBA" id="ARBA00022771"/>
    </source>
</evidence>
<dbReference type="SUPFAM" id="SSF57845">
    <property type="entry name" value="B-box zinc-binding domain"/>
    <property type="match status" value="1"/>
</dbReference>
<comment type="subcellular location">
    <subcellularLocation>
        <location evidence="1">Nucleus</location>
    </subcellularLocation>
</comment>
<dbReference type="Pfam" id="PF00643">
    <property type="entry name" value="zf-B_box"/>
    <property type="match status" value="2"/>
</dbReference>
<organism evidence="11 12">
    <name type="scientific">Dioscorea cayennensis subsp. rotundata</name>
    <name type="common">White Guinea yam</name>
    <name type="synonym">Dioscorea rotundata</name>
    <dbReference type="NCBI Taxonomy" id="55577"/>
    <lineage>
        <taxon>Eukaryota</taxon>
        <taxon>Viridiplantae</taxon>
        <taxon>Streptophyta</taxon>
        <taxon>Embryophyta</taxon>
        <taxon>Tracheophyta</taxon>
        <taxon>Spermatophyta</taxon>
        <taxon>Magnoliopsida</taxon>
        <taxon>Liliopsida</taxon>
        <taxon>Dioscoreales</taxon>
        <taxon>Dioscoreaceae</taxon>
        <taxon>Dioscorea</taxon>
    </lineage>
</organism>
<dbReference type="InterPro" id="IPR049808">
    <property type="entry name" value="CONSTANS-like_Bbox1"/>
</dbReference>
<evidence type="ECO:0000256" key="9">
    <source>
        <dbReference type="PROSITE-ProRule" id="PRU00024"/>
    </source>
</evidence>
<dbReference type="Gene3D" id="3.30.160.60">
    <property type="entry name" value="Classic Zinc Finger"/>
    <property type="match status" value="1"/>
</dbReference>
<keyword evidence="3" id="KW-0677">Repeat</keyword>
<evidence type="ECO:0000256" key="2">
    <source>
        <dbReference type="ARBA" id="ARBA00022723"/>
    </source>
</evidence>
<dbReference type="PROSITE" id="PS50119">
    <property type="entry name" value="ZF_BBOX"/>
    <property type="match status" value="2"/>
</dbReference>
<dbReference type="GeneID" id="120255562"/>
<evidence type="ECO:0000256" key="3">
    <source>
        <dbReference type="ARBA" id="ARBA00022737"/>
    </source>
</evidence>
<dbReference type="RefSeq" id="XP_039119305.1">
    <property type="nucleotide sequence ID" value="XM_039263371.1"/>
</dbReference>
<dbReference type="CDD" id="cd19821">
    <property type="entry name" value="Bbox1_BBX-like"/>
    <property type="match status" value="2"/>
</dbReference>
<evidence type="ECO:0000259" key="10">
    <source>
        <dbReference type="PROSITE" id="PS50119"/>
    </source>
</evidence>
<evidence type="ECO:0000256" key="8">
    <source>
        <dbReference type="ARBA" id="ARBA00023242"/>
    </source>
</evidence>
<sequence>MKIQCDVCERAEATVLCCADEAALCWGCDEKVHAANKLAGKHQRVPLLSCSSSNPSSNSSPNPTCDICQEKTGYFFCLEDRALLCRHCDVSIHSASPFVSSHQRFLITGAMRLMAVDRSGRGVRSSKRLEWISAMDSRNRVPLINGKAKFAITQKRLKGKKERQNIKIEVEEMEIHLTLLYIYDPLILFAFEFFL</sequence>
<gene>
    <name evidence="12" type="primary">LOC120255562</name>
</gene>
<keyword evidence="11" id="KW-1185">Reference proteome</keyword>
<keyword evidence="5" id="KW-0862">Zinc</keyword>
<keyword evidence="6" id="KW-0805">Transcription regulation</keyword>
<dbReference type="PANTHER" id="PTHR31832">
    <property type="entry name" value="B-BOX ZINC FINGER PROTEIN 22"/>
    <property type="match status" value="1"/>
</dbReference>
<dbReference type="PANTHER" id="PTHR31832:SF63">
    <property type="entry name" value="B-BOX ZINC FINGER PROTEIN 23"/>
    <property type="match status" value="1"/>
</dbReference>
<evidence type="ECO:0000313" key="12">
    <source>
        <dbReference type="RefSeq" id="XP_039119305.1"/>
    </source>
</evidence>
<evidence type="ECO:0000256" key="6">
    <source>
        <dbReference type="ARBA" id="ARBA00023015"/>
    </source>
</evidence>
<feature type="domain" description="B box-type" evidence="10">
    <location>
        <begin position="1"/>
        <end position="47"/>
    </location>
</feature>
<dbReference type="InterPro" id="IPR000315">
    <property type="entry name" value="Znf_B-box"/>
</dbReference>
<accession>A0AB40AWI4</accession>